<feature type="domain" description="PAC" evidence="4">
    <location>
        <begin position="298"/>
        <end position="348"/>
    </location>
</feature>
<proteinExistence type="predicted"/>
<feature type="domain" description="PAC" evidence="4">
    <location>
        <begin position="167"/>
        <end position="219"/>
    </location>
</feature>
<dbReference type="Pfam" id="PF00990">
    <property type="entry name" value="GGDEF"/>
    <property type="match status" value="1"/>
</dbReference>
<dbReference type="InterPro" id="IPR000014">
    <property type="entry name" value="PAS"/>
</dbReference>
<dbReference type="InterPro" id="IPR029787">
    <property type="entry name" value="Nucleotide_cyclase"/>
</dbReference>
<organism evidence="6 7">
    <name type="scientific">Halomonas chromatireducens</name>
    <dbReference type="NCBI Taxonomy" id="507626"/>
    <lineage>
        <taxon>Bacteria</taxon>
        <taxon>Pseudomonadati</taxon>
        <taxon>Pseudomonadota</taxon>
        <taxon>Gammaproteobacteria</taxon>
        <taxon>Oceanospirillales</taxon>
        <taxon>Halomonadaceae</taxon>
        <taxon>Halomonas</taxon>
    </lineage>
</organism>
<dbReference type="OrthoDB" id="9776960at2"/>
<dbReference type="SUPFAM" id="SSF55785">
    <property type="entry name" value="PYP-like sensor domain (PAS domain)"/>
    <property type="match status" value="2"/>
</dbReference>
<dbReference type="NCBIfam" id="TIGR00229">
    <property type="entry name" value="sensory_box"/>
    <property type="match status" value="2"/>
</dbReference>
<dbReference type="SMART" id="SM00086">
    <property type="entry name" value="PAC"/>
    <property type="match status" value="2"/>
</dbReference>
<reference evidence="6 7" key="2">
    <citation type="submission" date="2016-02" db="EMBL/GenBank/DDBJ databases">
        <authorList>
            <person name="Wen L."/>
            <person name="He K."/>
            <person name="Yang H."/>
        </authorList>
    </citation>
    <scope>NUCLEOTIDE SEQUENCE [LARGE SCALE GENOMIC DNA]</scope>
    <source>
        <strain evidence="6 7">AGD 8-3</strain>
    </source>
</reference>
<accession>A0A0X8HDB7</accession>
<evidence type="ECO:0000259" key="5">
    <source>
        <dbReference type="PROSITE" id="PS50887"/>
    </source>
</evidence>
<dbReference type="InterPro" id="IPR043128">
    <property type="entry name" value="Rev_trsase/Diguanyl_cyclase"/>
</dbReference>
<dbReference type="SMART" id="SM00267">
    <property type="entry name" value="GGDEF"/>
    <property type="match status" value="1"/>
</dbReference>
<name>A0A0X8HDB7_9GAMM</name>
<evidence type="ECO:0000313" key="6">
    <source>
        <dbReference type="EMBL" id="AMD00558.1"/>
    </source>
</evidence>
<dbReference type="Gene3D" id="3.30.70.270">
    <property type="match status" value="1"/>
</dbReference>
<evidence type="ECO:0000256" key="2">
    <source>
        <dbReference type="SAM" id="Phobius"/>
    </source>
</evidence>
<dbReference type="InterPro" id="IPR052155">
    <property type="entry name" value="Biofilm_reg_signaling"/>
</dbReference>
<feature type="domain" description="PAS" evidence="3">
    <location>
        <begin position="90"/>
        <end position="163"/>
    </location>
</feature>
<dbReference type="SUPFAM" id="SSF55073">
    <property type="entry name" value="Nucleotide cyclase"/>
    <property type="match status" value="1"/>
</dbReference>
<dbReference type="InterPro" id="IPR013655">
    <property type="entry name" value="PAS_fold_3"/>
</dbReference>
<reference evidence="6 7" key="1">
    <citation type="journal article" date="2016" name="Genome Announc.">
        <title>Draft Genome Sequence of 'Halomonas chromatireducens' Strain AGD 8-3, a Haloalkaliphilic Chromate- and Selenite-Reducing Gammaproteobacterium.</title>
        <authorList>
            <person name="Sharko F.S."/>
            <person name="Shapovalova A.A."/>
            <person name="Tsygankova S.V."/>
            <person name="Komova A.V."/>
            <person name="Boulygina E.S."/>
            <person name="Teslyuk A.B."/>
            <person name="Gotovtsev P.M."/>
            <person name="Namsaraev Z.B."/>
            <person name="Khijniak T.V."/>
            <person name="Nedoluzhko A.V."/>
            <person name="Vasilov R.G."/>
        </authorList>
    </citation>
    <scope>NUCLEOTIDE SEQUENCE [LARGE SCALE GENOMIC DNA]</scope>
    <source>
        <strain evidence="6 7">AGD 8-3</strain>
    </source>
</reference>
<dbReference type="InterPro" id="IPR001610">
    <property type="entry name" value="PAC"/>
</dbReference>
<feature type="transmembrane region" description="Helical" evidence="2">
    <location>
        <begin position="12"/>
        <end position="28"/>
    </location>
</feature>
<keyword evidence="2" id="KW-1133">Transmembrane helix</keyword>
<dbReference type="InterPro" id="IPR000160">
    <property type="entry name" value="GGDEF_dom"/>
</dbReference>
<dbReference type="GO" id="GO:0003824">
    <property type="term" value="F:catalytic activity"/>
    <property type="evidence" value="ECO:0007669"/>
    <property type="project" value="UniProtKB-ARBA"/>
</dbReference>
<keyword evidence="7" id="KW-1185">Reference proteome</keyword>
<evidence type="ECO:0000259" key="3">
    <source>
        <dbReference type="PROSITE" id="PS50112"/>
    </source>
</evidence>
<dbReference type="Gene3D" id="3.30.450.20">
    <property type="entry name" value="PAS domain"/>
    <property type="match status" value="2"/>
</dbReference>
<dbReference type="InterPro" id="IPR035965">
    <property type="entry name" value="PAS-like_dom_sf"/>
</dbReference>
<feature type="domain" description="PAS" evidence="3">
    <location>
        <begin position="220"/>
        <end position="295"/>
    </location>
</feature>
<dbReference type="Proteomes" id="UP000063387">
    <property type="component" value="Chromosome"/>
</dbReference>
<dbReference type="GO" id="GO:0006355">
    <property type="term" value="P:regulation of DNA-templated transcription"/>
    <property type="evidence" value="ECO:0007669"/>
    <property type="project" value="InterPro"/>
</dbReference>
<feature type="transmembrane region" description="Helical" evidence="2">
    <location>
        <begin position="48"/>
        <end position="66"/>
    </location>
</feature>
<dbReference type="NCBIfam" id="TIGR00254">
    <property type="entry name" value="GGDEF"/>
    <property type="match status" value="1"/>
</dbReference>
<dbReference type="Pfam" id="PF00989">
    <property type="entry name" value="PAS"/>
    <property type="match status" value="1"/>
</dbReference>
<keyword evidence="2" id="KW-0472">Membrane</keyword>
<dbReference type="STRING" id="507626.LOKO_01490"/>
<dbReference type="InterPro" id="IPR000700">
    <property type="entry name" value="PAS-assoc_C"/>
</dbReference>
<dbReference type="CDD" id="cd00130">
    <property type="entry name" value="PAS"/>
    <property type="match status" value="2"/>
</dbReference>
<keyword evidence="2" id="KW-0812">Transmembrane</keyword>
<dbReference type="PROSITE" id="PS50112">
    <property type="entry name" value="PAS"/>
    <property type="match status" value="2"/>
</dbReference>
<evidence type="ECO:0000313" key="7">
    <source>
        <dbReference type="Proteomes" id="UP000063387"/>
    </source>
</evidence>
<dbReference type="PROSITE" id="PS50113">
    <property type="entry name" value="PAC"/>
    <property type="match status" value="2"/>
</dbReference>
<dbReference type="PATRIC" id="fig|507626.3.peg.1476"/>
<protein>
    <submittedName>
        <fullName evidence="6">Response regulator PleD</fullName>
    </submittedName>
</protein>
<dbReference type="CDD" id="cd01949">
    <property type="entry name" value="GGDEF"/>
    <property type="match status" value="1"/>
</dbReference>
<dbReference type="AlphaFoldDB" id="A0A0X8HDB7"/>
<dbReference type="Pfam" id="PF08447">
    <property type="entry name" value="PAS_3"/>
    <property type="match status" value="1"/>
</dbReference>
<dbReference type="FunFam" id="3.30.70.270:FF:000001">
    <property type="entry name" value="Diguanylate cyclase domain protein"/>
    <property type="match status" value="1"/>
</dbReference>
<evidence type="ECO:0000259" key="4">
    <source>
        <dbReference type="PROSITE" id="PS50113"/>
    </source>
</evidence>
<dbReference type="PANTHER" id="PTHR44757:SF2">
    <property type="entry name" value="BIOFILM ARCHITECTURE MAINTENANCE PROTEIN MBAA"/>
    <property type="match status" value="1"/>
</dbReference>
<gene>
    <name evidence="6" type="primary">pleD_4</name>
    <name evidence="6" type="ORF">LOKO_01490</name>
</gene>
<dbReference type="SMART" id="SM00091">
    <property type="entry name" value="PAS"/>
    <property type="match status" value="2"/>
</dbReference>
<comment type="cofactor">
    <cofactor evidence="1">
        <name>Mg(2+)</name>
        <dbReference type="ChEBI" id="CHEBI:18420"/>
    </cofactor>
</comment>
<dbReference type="PANTHER" id="PTHR44757">
    <property type="entry name" value="DIGUANYLATE CYCLASE DGCP"/>
    <property type="match status" value="1"/>
</dbReference>
<feature type="domain" description="GGDEF" evidence="5">
    <location>
        <begin position="380"/>
        <end position="512"/>
    </location>
</feature>
<dbReference type="EMBL" id="CP014226">
    <property type="protein sequence ID" value="AMD00558.1"/>
    <property type="molecule type" value="Genomic_DNA"/>
</dbReference>
<evidence type="ECO:0000256" key="1">
    <source>
        <dbReference type="ARBA" id="ARBA00001946"/>
    </source>
</evidence>
<dbReference type="KEGG" id="hco:LOKO_01490"/>
<dbReference type="InterPro" id="IPR013767">
    <property type="entry name" value="PAS_fold"/>
</dbReference>
<sequence length="514" mass="58044">MDKPATPASRAARITLYYALLASVWILVSDWWLGERVAGTSWLTQAQSAKGLGFVAVTSVALFFLLRREWKADAALLQRNQQQRAELHALSQFRESVIESAHVWINGLDREARVTLWNDAAERISGYRRDEVLGSDGIWQLLYPDPDYRSSIAREVQQILSEGAEVQGFETSILTKSGEEKIIAWDSRQLTDEHGHVCGSVAIGRDVTARRAAEQALQKRERELRTLIANLPGMAYRCLNDAQWSMRFVSSACLELTGYRPEELVANRGVAWASLIQPEYLARLHVQVDQAIEQGEPFAVEYQLRKRNGDLVWCWEQGRAVTIDGEQFLEGIIIDITERKRLEQELEELATQDALTGLPNRRAFNRRLEDELSRATRYDRSFSLLWLDLNNFKDINDNYGHLAGDAVLRQISHLIKDKLRKIDFLARYGGDELTVILPEMSFEAGQEAAERLCDLVASSRFDVLNGHTITLTLSIGVAAFPQHGKSAMALCDAADRAMYQTKKRNAAARRHSGA</sequence>
<dbReference type="PROSITE" id="PS50887">
    <property type="entry name" value="GGDEF"/>
    <property type="match status" value="1"/>
</dbReference>